<accession>A0A4Y1ZCC9</accession>
<evidence type="ECO:0000313" key="1">
    <source>
        <dbReference type="EMBL" id="GAY76727.1"/>
    </source>
</evidence>
<gene>
    <name evidence="1" type="ORF">NBRC111894_2281</name>
</gene>
<organism evidence="1 2">
    <name type="scientific">Sporolactobacillus inulinus</name>
    <dbReference type="NCBI Taxonomy" id="2078"/>
    <lineage>
        <taxon>Bacteria</taxon>
        <taxon>Bacillati</taxon>
        <taxon>Bacillota</taxon>
        <taxon>Bacilli</taxon>
        <taxon>Bacillales</taxon>
        <taxon>Sporolactobacillaceae</taxon>
        <taxon>Sporolactobacillus</taxon>
    </lineage>
</organism>
<comment type="caution">
    <text evidence="1">The sequence shown here is derived from an EMBL/GenBank/DDBJ whole genome shotgun (WGS) entry which is preliminary data.</text>
</comment>
<protein>
    <submittedName>
        <fullName evidence="1">Uncharacterized protein</fullName>
    </submittedName>
</protein>
<sequence>MRKRDLAQFFIWRVGHVFLQLKGNKGCDFWSRKRQRIKRADALEPAGQRAIGA</sequence>
<reference evidence="1 2" key="1">
    <citation type="submission" date="2017-11" db="EMBL/GenBank/DDBJ databases">
        <title>Draft Genome Sequence of Sporolactobacillus inulinus NBRC 111894 Isolated from Koso, a Japanese Sugar-Vegetable Fermented Beverage.</title>
        <authorList>
            <person name="Chiou T.Y."/>
            <person name="Oshima K."/>
            <person name="Suda W."/>
            <person name="Hattori M."/>
            <person name="Takahashi T."/>
        </authorList>
    </citation>
    <scope>NUCLEOTIDE SEQUENCE [LARGE SCALE GENOMIC DNA]</scope>
    <source>
        <strain evidence="1 2">NBRC111894</strain>
    </source>
</reference>
<dbReference type="EMBL" id="BEXB01000016">
    <property type="protein sequence ID" value="GAY76727.1"/>
    <property type="molecule type" value="Genomic_DNA"/>
</dbReference>
<dbReference type="AlphaFoldDB" id="A0A4Y1ZCC9"/>
<name>A0A4Y1ZCC9_9BACL</name>
<dbReference type="Proteomes" id="UP000319716">
    <property type="component" value="Unassembled WGS sequence"/>
</dbReference>
<evidence type="ECO:0000313" key="2">
    <source>
        <dbReference type="Proteomes" id="UP000319716"/>
    </source>
</evidence>
<proteinExistence type="predicted"/>